<evidence type="ECO:0000256" key="2">
    <source>
        <dbReference type="ARBA" id="ARBA00004370"/>
    </source>
</evidence>
<evidence type="ECO:0000256" key="9">
    <source>
        <dbReference type="ARBA" id="ARBA00022967"/>
    </source>
</evidence>
<dbReference type="InterPro" id="IPR006963">
    <property type="entry name" value="Mopterin_OxRdtase_4Fe-4S_dom"/>
</dbReference>
<dbReference type="CDD" id="cd00207">
    <property type="entry name" value="fer2"/>
    <property type="match status" value="1"/>
</dbReference>
<dbReference type="InterPro" id="IPR001041">
    <property type="entry name" value="2Fe-2S_ferredoxin-type"/>
</dbReference>
<keyword evidence="11" id="KW-0411">Iron-sulfur</keyword>
<dbReference type="InterPro" id="IPR017896">
    <property type="entry name" value="4Fe4S_Fe-S-bd"/>
</dbReference>
<evidence type="ECO:0000259" key="18">
    <source>
        <dbReference type="PROSITE" id="PS51839"/>
    </source>
</evidence>
<sequence length="627" mass="67066">MINVTIDEKTIQVPEGTTVLQAAKMAGADIPTLCDHPYLKPYGGCRLCLVEVQGFRTLQPACTLPASNNMVINTSTEKVKAARKFVLTLIFSERNHFCPFCEMSGGDCELQNAAYKEGMTHWQLQPNWTPYPVDASHPYFILDNNRCILCRRCVRACGELVGNFTLGFEERGSLSMLIADLGSTPLGESSCISCGSCVQVCPTGAIIERQSSYRGHEIQVEKTDTVCLGCSIGCGVTVETRDNQMVRVKGDWEAAVNGGVICKVGRFFPMDEKRNRITNPMVRKDGALVPVSWDEAMKTIAAQVKPLAGKKSGVAALASTRLPAEALYAFKKLFGEDLKSDLVTTLEEGLSTVAAANLAEKLGKSFEGDLNALDSSDCVVVAGVDLVKEHEVAGFFIKRAQPHGTKLILVDSEANGLDLAADATIKPAKGGMKDTLIALAQKKGSPEITAAAALIAEARHPVFVFGKGIDEAELKALVDLAASVNGVVIGLKGGANSLAASQLHLDAEFKLNGHKAVFVALGDDFSTQKIEDQLKGIPFVVVQTAYATPLADHADVILPVETWAELEGHYLNLEGRLQEAHPSLKAPQGIYTNLKAIETLAAALGCDVKGDWKAELVARTPAVALVA</sequence>
<comment type="similarity">
    <text evidence="3">Belongs to the complex I 75 kDa subunit family.</text>
</comment>
<evidence type="ECO:0000259" key="17">
    <source>
        <dbReference type="PROSITE" id="PS51669"/>
    </source>
</evidence>
<dbReference type="PROSITE" id="PS00641">
    <property type="entry name" value="COMPLEX1_75K_1"/>
    <property type="match status" value="1"/>
</dbReference>
<dbReference type="FunFam" id="3.30.70.20:FF:000035">
    <property type="entry name" value="Iron hydrogenase 1"/>
    <property type="match status" value="1"/>
</dbReference>
<protein>
    <submittedName>
        <fullName evidence="19">NADH dehydrogenase/NADH:ubiquinone oxidoreductase 75 kD subunit</fullName>
    </submittedName>
</protein>
<dbReference type="Pfam" id="PF10588">
    <property type="entry name" value="NADH-G_4Fe-4S_3"/>
    <property type="match status" value="1"/>
</dbReference>
<keyword evidence="9" id="KW-1278">Translocase</keyword>
<accession>A0A0S7BJZ5</accession>
<reference evidence="19" key="1">
    <citation type="submission" date="2015-07" db="EMBL/GenBank/DDBJ databases">
        <title>Draft Genome Sequences of Anaerolinea thermolimosa IMO-1, Bellilinea caldifistulae GOMI-1, Leptolinea tardivitalis YMTK-2, Levilinea saccharolytica KIBI-1,Longilinea arvoryzae KOME-1, Previously Described as Members of the Anaerolineaceae (Chloroflexi).</title>
        <authorList>
            <person name="Sekiguchi Y."/>
            <person name="Ohashi A."/>
            <person name="Matsuura N."/>
            <person name="Tourlousse M.D."/>
        </authorList>
    </citation>
    <scope>NUCLEOTIDE SEQUENCE [LARGE SCALE GENOMIC DNA]</scope>
    <source>
        <strain evidence="19">KOME-1</strain>
    </source>
</reference>
<evidence type="ECO:0000256" key="1">
    <source>
        <dbReference type="ARBA" id="ARBA00001966"/>
    </source>
</evidence>
<dbReference type="SUPFAM" id="SSF53706">
    <property type="entry name" value="Formate dehydrogenase/DMSO reductase, domains 1-3"/>
    <property type="match status" value="1"/>
</dbReference>
<feature type="domain" description="4Fe-4S His(Cys)3-ligated-type" evidence="18">
    <location>
        <begin position="78"/>
        <end position="118"/>
    </location>
</feature>
<keyword evidence="5" id="KW-0001">2Fe-2S</keyword>
<dbReference type="Pfam" id="PF04879">
    <property type="entry name" value="Molybdop_Fe4S4"/>
    <property type="match status" value="1"/>
</dbReference>
<keyword evidence="20" id="KW-1185">Reference proteome</keyword>
<dbReference type="EMBL" id="DF967972">
    <property type="protein sequence ID" value="GAP14931.1"/>
    <property type="molecule type" value="Genomic_DNA"/>
</dbReference>
<dbReference type="InterPro" id="IPR050123">
    <property type="entry name" value="Prok_molybdopt-oxidoreductase"/>
</dbReference>
<dbReference type="Gene3D" id="3.40.228.10">
    <property type="entry name" value="Dimethylsulfoxide Reductase, domain 2"/>
    <property type="match status" value="1"/>
</dbReference>
<dbReference type="GO" id="GO:0051537">
    <property type="term" value="F:2 iron, 2 sulfur cluster binding"/>
    <property type="evidence" value="ECO:0007669"/>
    <property type="project" value="UniProtKB-KW"/>
</dbReference>
<feature type="domain" description="4Fe-4S ferredoxin-type" evidence="16">
    <location>
        <begin position="138"/>
        <end position="169"/>
    </location>
</feature>
<dbReference type="SMART" id="SM00929">
    <property type="entry name" value="NADH-G_4Fe-4S_3"/>
    <property type="match status" value="1"/>
</dbReference>
<dbReference type="STRING" id="360412.LARV_02711"/>
<dbReference type="GO" id="GO:0051539">
    <property type="term" value="F:4 iron, 4 sulfur cluster binding"/>
    <property type="evidence" value="ECO:0007669"/>
    <property type="project" value="UniProtKB-KW"/>
</dbReference>
<comment type="cofactor">
    <cofactor evidence="14">
        <name>[2Fe-2S] cluster</name>
        <dbReference type="ChEBI" id="CHEBI:190135"/>
    </cofactor>
</comment>
<feature type="domain" description="4Fe-4S ferredoxin-type" evidence="16">
    <location>
        <begin position="182"/>
        <end position="211"/>
    </location>
</feature>
<comment type="cofactor">
    <cofactor evidence="1">
        <name>[4Fe-4S] cluster</name>
        <dbReference type="ChEBI" id="CHEBI:49883"/>
    </cofactor>
</comment>
<comment type="subcellular location">
    <subcellularLocation>
        <location evidence="2">Membrane</location>
    </subcellularLocation>
</comment>
<dbReference type="InterPro" id="IPR000283">
    <property type="entry name" value="NADH_UbQ_OxRdtase_75kDa_su_CS"/>
</dbReference>
<feature type="domain" description="2Fe-2S ferredoxin-type" evidence="15">
    <location>
        <begin position="1"/>
        <end position="78"/>
    </location>
</feature>
<dbReference type="Gene3D" id="3.30.70.20">
    <property type="match status" value="1"/>
</dbReference>
<dbReference type="SUPFAM" id="SSF54292">
    <property type="entry name" value="2Fe-2S ferredoxin-like"/>
    <property type="match status" value="1"/>
</dbReference>
<dbReference type="PROSITE" id="PS51085">
    <property type="entry name" value="2FE2S_FER_2"/>
    <property type="match status" value="1"/>
</dbReference>
<evidence type="ECO:0000256" key="11">
    <source>
        <dbReference type="ARBA" id="ARBA00023014"/>
    </source>
</evidence>
<dbReference type="Pfam" id="PF12838">
    <property type="entry name" value="Fer4_7"/>
    <property type="match status" value="1"/>
</dbReference>
<keyword evidence="4" id="KW-0004">4Fe-4S</keyword>
<dbReference type="PROSITE" id="PS51669">
    <property type="entry name" value="4FE4S_MOW_BIS_MGD"/>
    <property type="match status" value="1"/>
</dbReference>
<evidence type="ECO:0000313" key="20">
    <source>
        <dbReference type="Proteomes" id="UP000055060"/>
    </source>
</evidence>
<dbReference type="Gene3D" id="3.10.20.740">
    <property type="match status" value="1"/>
</dbReference>
<evidence type="ECO:0000256" key="5">
    <source>
        <dbReference type="ARBA" id="ARBA00022714"/>
    </source>
</evidence>
<evidence type="ECO:0000313" key="19">
    <source>
        <dbReference type="EMBL" id="GAP14931.1"/>
    </source>
</evidence>
<evidence type="ECO:0000256" key="6">
    <source>
        <dbReference type="ARBA" id="ARBA00022719"/>
    </source>
</evidence>
<evidence type="ECO:0000256" key="7">
    <source>
        <dbReference type="ARBA" id="ARBA00022723"/>
    </source>
</evidence>
<keyword evidence="6" id="KW-0874">Quinone</keyword>
<dbReference type="SMART" id="SM00926">
    <property type="entry name" value="Molybdop_Fe4S4"/>
    <property type="match status" value="1"/>
</dbReference>
<dbReference type="Proteomes" id="UP000055060">
    <property type="component" value="Unassembled WGS sequence"/>
</dbReference>
<dbReference type="PROSITE" id="PS51839">
    <property type="entry name" value="4FE4S_HC3"/>
    <property type="match status" value="1"/>
</dbReference>
<evidence type="ECO:0000256" key="14">
    <source>
        <dbReference type="ARBA" id="ARBA00034078"/>
    </source>
</evidence>
<name>A0A0S7BJZ5_9CHLR</name>
<evidence type="ECO:0000256" key="12">
    <source>
        <dbReference type="ARBA" id="ARBA00023027"/>
    </source>
</evidence>
<organism evidence="19">
    <name type="scientific">Longilinea arvoryzae</name>
    <dbReference type="NCBI Taxonomy" id="360412"/>
    <lineage>
        <taxon>Bacteria</taxon>
        <taxon>Bacillati</taxon>
        <taxon>Chloroflexota</taxon>
        <taxon>Anaerolineae</taxon>
        <taxon>Anaerolineales</taxon>
        <taxon>Anaerolineaceae</taxon>
        <taxon>Longilinea</taxon>
    </lineage>
</organism>
<dbReference type="GO" id="GO:0003954">
    <property type="term" value="F:NADH dehydrogenase activity"/>
    <property type="evidence" value="ECO:0007669"/>
    <property type="project" value="TreeGrafter"/>
</dbReference>
<dbReference type="GO" id="GO:0048038">
    <property type="term" value="F:quinone binding"/>
    <property type="evidence" value="ECO:0007669"/>
    <property type="project" value="UniProtKB-KW"/>
</dbReference>
<dbReference type="InterPro" id="IPR006656">
    <property type="entry name" value="Mopterin_OxRdtase"/>
</dbReference>
<keyword evidence="10" id="KW-0408">Iron</keyword>
<dbReference type="PROSITE" id="PS00198">
    <property type="entry name" value="4FE4S_FER_1"/>
    <property type="match status" value="1"/>
</dbReference>
<keyword evidence="19" id="KW-0830">Ubiquinone</keyword>
<dbReference type="Gene3D" id="3.40.50.740">
    <property type="match status" value="2"/>
</dbReference>
<dbReference type="InterPro" id="IPR036010">
    <property type="entry name" value="2Fe-2S_ferredoxin-like_sf"/>
</dbReference>
<dbReference type="GO" id="GO:0016020">
    <property type="term" value="C:membrane"/>
    <property type="evidence" value="ECO:0007669"/>
    <property type="project" value="UniProtKB-SubCell"/>
</dbReference>
<evidence type="ECO:0000256" key="4">
    <source>
        <dbReference type="ARBA" id="ARBA00022485"/>
    </source>
</evidence>
<feature type="domain" description="4Fe-4S Mo/W bis-MGD-type" evidence="17">
    <location>
        <begin position="220"/>
        <end position="276"/>
    </location>
</feature>
<evidence type="ECO:0000256" key="3">
    <source>
        <dbReference type="ARBA" id="ARBA00005404"/>
    </source>
</evidence>
<dbReference type="PROSITE" id="PS51379">
    <property type="entry name" value="4FE4S_FER_2"/>
    <property type="match status" value="2"/>
</dbReference>
<dbReference type="GO" id="GO:0008137">
    <property type="term" value="F:NADH dehydrogenase (ubiquinone) activity"/>
    <property type="evidence" value="ECO:0007669"/>
    <property type="project" value="InterPro"/>
</dbReference>
<dbReference type="PANTHER" id="PTHR43105">
    <property type="entry name" value="RESPIRATORY NITRATE REDUCTASE"/>
    <property type="match status" value="1"/>
</dbReference>
<dbReference type="FunFam" id="3.10.20.740:FF:000004">
    <property type="entry name" value="NADH-quinone oxidoreductase"/>
    <property type="match status" value="1"/>
</dbReference>
<keyword evidence="8" id="KW-0677">Repeat</keyword>
<dbReference type="RefSeq" id="WP_075074145.1">
    <property type="nucleotide sequence ID" value="NZ_DF967972.1"/>
</dbReference>
<dbReference type="Pfam" id="PF13510">
    <property type="entry name" value="Fer2_4"/>
    <property type="match status" value="1"/>
</dbReference>
<dbReference type="Gene3D" id="2.20.25.90">
    <property type="entry name" value="ADC-like domains"/>
    <property type="match status" value="1"/>
</dbReference>
<keyword evidence="12" id="KW-0520">NAD</keyword>
<evidence type="ECO:0000256" key="13">
    <source>
        <dbReference type="ARBA" id="ARBA00023136"/>
    </source>
</evidence>
<keyword evidence="13" id="KW-0472">Membrane</keyword>
<dbReference type="InterPro" id="IPR019574">
    <property type="entry name" value="NADH_UbQ_OxRdtase_Gsu_4Fe4S-bd"/>
</dbReference>
<dbReference type="AlphaFoldDB" id="A0A0S7BJZ5"/>
<dbReference type="GO" id="GO:0046872">
    <property type="term" value="F:metal ion binding"/>
    <property type="evidence" value="ECO:0007669"/>
    <property type="project" value="UniProtKB-KW"/>
</dbReference>
<keyword evidence="7" id="KW-0479">Metal-binding</keyword>
<dbReference type="InterPro" id="IPR017900">
    <property type="entry name" value="4Fe4S_Fe_S_CS"/>
</dbReference>
<dbReference type="Pfam" id="PF00384">
    <property type="entry name" value="Molybdopterin"/>
    <property type="match status" value="1"/>
</dbReference>
<dbReference type="OrthoDB" id="9805142at2"/>
<evidence type="ECO:0000259" key="16">
    <source>
        <dbReference type="PROSITE" id="PS51379"/>
    </source>
</evidence>
<evidence type="ECO:0000259" key="15">
    <source>
        <dbReference type="PROSITE" id="PS51085"/>
    </source>
</evidence>
<gene>
    <name evidence="19" type="ORF">LARV_02711</name>
</gene>
<dbReference type="GO" id="GO:0042773">
    <property type="term" value="P:ATP synthesis coupled electron transport"/>
    <property type="evidence" value="ECO:0007669"/>
    <property type="project" value="InterPro"/>
</dbReference>
<dbReference type="PANTHER" id="PTHR43105:SF10">
    <property type="entry name" value="NADH-QUINONE OXIDOREDUCTASE SUBUNIT G"/>
    <property type="match status" value="1"/>
</dbReference>
<evidence type="ECO:0000256" key="10">
    <source>
        <dbReference type="ARBA" id="ARBA00023004"/>
    </source>
</evidence>
<proteinExistence type="inferred from homology"/>
<evidence type="ECO:0000256" key="8">
    <source>
        <dbReference type="ARBA" id="ARBA00022737"/>
    </source>
</evidence>
<dbReference type="SUPFAM" id="SSF54862">
    <property type="entry name" value="4Fe-4S ferredoxins"/>
    <property type="match status" value="1"/>
</dbReference>